<reference evidence="4 5" key="1">
    <citation type="submission" date="2016-10" db="EMBL/GenBank/DDBJ databases">
        <authorList>
            <person name="de Groot N.N."/>
        </authorList>
    </citation>
    <scope>NUCLEOTIDE SEQUENCE [LARGE SCALE GENOMIC DNA]</scope>
    <source>
        <strain evidence="4 5">ATCC 700224</strain>
    </source>
</reference>
<dbReference type="GO" id="GO:0030798">
    <property type="term" value="F:trans-aconitate 2-methyltransferase activity"/>
    <property type="evidence" value="ECO:0007669"/>
    <property type="project" value="InterPro"/>
</dbReference>
<dbReference type="PANTHER" id="PTHR43861">
    <property type="entry name" value="TRANS-ACONITATE 2-METHYLTRANSFERASE-RELATED"/>
    <property type="match status" value="1"/>
</dbReference>
<dbReference type="STRING" id="69960.SAMN05421720_110120"/>
<evidence type="ECO:0000313" key="5">
    <source>
        <dbReference type="Proteomes" id="UP000199412"/>
    </source>
</evidence>
<dbReference type="CDD" id="cd02440">
    <property type="entry name" value="AdoMet_MTases"/>
    <property type="match status" value="1"/>
</dbReference>
<name>A0A1G7F5M1_9PROT</name>
<proteinExistence type="predicted"/>
<evidence type="ECO:0000313" key="4">
    <source>
        <dbReference type="EMBL" id="SDE71056.1"/>
    </source>
</evidence>
<dbReference type="InterPro" id="IPR023149">
    <property type="entry name" value="Trans_acon_MeTrfase_C"/>
</dbReference>
<keyword evidence="2 4" id="KW-0808">Transferase</keyword>
<dbReference type="Gene3D" id="1.10.150.290">
    <property type="entry name" value="S-adenosyl-L-methionine-dependent methyltransferases"/>
    <property type="match status" value="1"/>
</dbReference>
<dbReference type="RefSeq" id="WP_092787161.1">
    <property type="nucleotide sequence ID" value="NZ_FNAP01000010.1"/>
</dbReference>
<dbReference type="GO" id="GO:0032259">
    <property type="term" value="P:methylation"/>
    <property type="evidence" value="ECO:0007669"/>
    <property type="project" value="UniProtKB-KW"/>
</dbReference>
<protein>
    <submittedName>
        <fullName evidence="4">Trans-aconitate 2-methyltransferase</fullName>
    </submittedName>
</protein>
<dbReference type="Pfam" id="PF13649">
    <property type="entry name" value="Methyltransf_25"/>
    <property type="match status" value="1"/>
</dbReference>
<accession>A0A1G7F5M1</accession>
<dbReference type="InterPro" id="IPR029063">
    <property type="entry name" value="SAM-dependent_MTases_sf"/>
</dbReference>
<dbReference type="Proteomes" id="UP000199412">
    <property type="component" value="Unassembled WGS sequence"/>
</dbReference>
<dbReference type="EMBL" id="FNAP01000010">
    <property type="protein sequence ID" value="SDE71056.1"/>
    <property type="molecule type" value="Genomic_DNA"/>
</dbReference>
<evidence type="ECO:0000256" key="2">
    <source>
        <dbReference type="ARBA" id="ARBA00022679"/>
    </source>
</evidence>
<keyword evidence="1 4" id="KW-0489">Methyltransferase</keyword>
<dbReference type="PANTHER" id="PTHR43861:SF1">
    <property type="entry name" value="TRANS-ACONITATE 2-METHYLTRANSFERASE"/>
    <property type="match status" value="1"/>
</dbReference>
<dbReference type="InterPro" id="IPR041698">
    <property type="entry name" value="Methyltransf_25"/>
</dbReference>
<dbReference type="AlphaFoldDB" id="A0A1G7F5M1"/>
<dbReference type="OrthoDB" id="9795085at2"/>
<evidence type="ECO:0000256" key="1">
    <source>
        <dbReference type="ARBA" id="ARBA00022603"/>
    </source>
</evidence>
<sequence length="271" mass="29417">MAHEPWSPDAYLTFADHRLRPALEMLARVPLDAPVCVVDLGCGTGALTRAARARWPTARVIGVDSSAEMLDRARVEASDGIDWREADIAAWTPAGDAARPDLILSNAALHWLGDHDRLIPRLLKTLRPGGVLAVQMPRNHDRPSHTLIKAVAADGPWAGALADLIAAPNPVDPPEAYARRLLAAGAESLDLWETDYQQRLTGGPEAIADFTGSTALRPWLARLPDDAARAAFVADYRARLRVAYPPLPDGSVLFPFRRLFLVARRSATPQG</sequence>
<feature type="domain" description="Methyltransferase" evidence="3">
    <location>
        <begin position="37"/>
        <end position="130"/>
    </location>
</feature>
<keyword evidence="5" id="KW-1185">Reference proteome</keyword>
<dbReference type="SUPFAM" id="SSF53335">
    <property type="entry name" value="S-adenosyl-L-methionine-dependent methyltransferases"/>
    <property type="match status" value="1"/>
</dbReference>
<gene>
    <name evidence="4" type="ORF">SAMN05421720_110120</name>
</gene>
<evidence type="ECO:0000259" key="3">
    <source>
        <dbReference type="Pfam" id="PF13649"/>
    </source>
</evidence>
<organism evidence="4 5">
    <name type="scientific">Rhodospira trueperi</name>
    <dbReference type="NCBI Taxonomy" id="69960"/>
    <lineage>
        <taxon>Bacteria</taxon>
        <taxon>Pseudomonadati</taxon>
        <taxon>Pseudomonadota</taxon>
        <taxon>Alphaproteobacteria</taxon>
        <taxon>Rhodospirillales</taxon>
        <taxon>Rhodospirillaceae</taxon>
        <taxon>Rhodospira</taxon>
    </lineage>
</organism>
<dbReference type="Gene3D" id="3.40.50.150">
    <property type="entry name" value="Vaccinia Virus protein VP39"/>
    <property type="match status" value="1"/>
</dbReference>